<name>A0ABP3SZW1_9ACTN</name>
<accession>A0ABP3SZW1</accession>
<reference evidence="2" key="1">
    <citation type="journal article" date="2019" name="Int. J. Syst. Evol. Microbiol.">
        <title>The Global Catalogue of Microorganisms (GCM) 10K type strain sequencing project: providing services to taxonomists for standard genome sequencing and annotation.</title>
        <authorList>
            <consortium name="The Broad Institute Genomics Platform"/>
            <consortium name="The Broad Institute Genome Sequencing Center for Infectious Disease"/>
            <person name="Wu L."/>
            <person name="Ma J."/>
        </authorList>
    </citation>
    <scope>NUCLEOTIDE SEQUENCE [LARGE SCALE GENOMIC DNA]</scope>
    <source>
        <strain evidence="2">JCM 10367</strain>
    </source>
</reference>
<evidence type="ECO:0000313" key="1">
    <source>
        <dbReference type="EMBL" id="GAA0668878.1"/>
    </source>
</evidence>
<comment type="caution">
    <text evidence="1">The sequence shown here is derived from an EMBL/GenBank/DDBJ whole genome shotgun (WGS) entry which is preliminary data.</text>
</comment>
<dbReference type="Proteomes" id="UP001500724">
    <property type="component" value="Unassembled WGS sequence"/>
</dbReference>
<proteinExistence type="predicted"/>
<dbReference type="Gene3D" id="3.40.630.30">
    <property type="match status" value="1"/>
</dbReference>
<evidence type="ECO:0008006" key="3">
    <source>
        <dbReference type="Google" id="ProtNLM"/>
    </source>
</evidence>
<dbReference type="EMBL" id="BAAAGU010000083">
    <property type="protein sequence ID" value="GAA0668878.1"/>
    <property type="molecule type" value="Genomic_DNA"/>
</dbReference>
<protein>
    <recommendedName>
        <fullName evidence="3">GNAT family N-acetyltransferase</fullName>
    </recommendedName>
</protein>
<keyword evidence="2" id="KW-1185">Reference proteome</keyword>
<evidence type="ECO:0000313" key="2">
    <source>
        <dbReference type="Proteomes" id="UP001500724"/>
    </source>
</evidence>
<organism evidence="1 2">
    <name type="scientific">Streptomyces thermocarboxydovorans</name>
    <dbReference type="NCBI Taxonomy" id="59298"/>
    <lineage>
        <taxon>Bacteria</taxon>
        <taxon>Bacillati</taxon>
        <taxon>Actinomycetota</taxon>
        <taxon>Actinomycetes</taxon>
        <taxon>Kitasatosporales</taxon>
        <taxon>Streptomycetaceae</taxon>
        <taxon>Streptomyces</taxon>
    </lineage>
</organism>
<dbReference type="SUPFAM" id="SSF55729">
    <property type="entry name" value="Acyl-CoA N-acyltransferases (Nat)"/>
    <property type="match status" value="1"/>
</dbReference>
<gene>
    <name evidence="1" type="ORF">GCM10009535_55930</name>
</gene>
<sequence length="42" mass="4914">MLIREATPDDWPRIWPFWHRIVAAGETYTWDPGTSEEAARAL</sequence>
<dbReference type="InterPro" id="IPR016181">
    <property type="entry name" value="Acyl_CoA_acyltransferase"/>
</dbReference>